<gene>
    <name evidence="2" type="ORF">AMPC_28510</name>
</gene>
<proteinExistence type="predicted"/>
<accession>A0ABN6NBS3</accession>
<feature type="chain" id="PRO_5046019334" description="Lipoprotein" evidence="1">
    <location>
        <begin position="25"/>
        <end position="142"/>
    </location>
</feature>
<evidence type="ECO:0000313" key="2">
    <source>
        <dbReference type="EMBL" id="BDG09738.1"/>
    </source>
</evidence>
<sequence>MRACHRLTCLLLAALLACGGSAPKDELGTASREVRDRLCAAAWSGYTGHWVYYGSLASCGGSDPDDCGELQCTNTEWSNYCTDYNCPAGYTCTLGSQTLVGPTTYHYCNCIKVQNSVTPVMIPDGTPCANLSGTCQRGACVR</sequence>
<evidence type="ECO:0000313" key="3">
    <source>
        <dbReference type="Proteomes" id="UP001162734"/>
    </source>
</evidence>
<name>A0ABN6NBS3_9BACT</name>
<reference evidence="3" key="1">
    <citation type="journal article" date="2022" name="Int. J. Syst. Evol. Microbiol.">
        <title>Anaeromyxobacter oryzae sp. nov., Anaeromyxobacter diazotrophicus sp. nov. and Anaeromyxobacter paludicola sp. nov., isolated from paddy soils.</title>
        <authorList>
            <person name="Itoh H."/>
            <person name="Xu Z."/>
            <person name="Mise K."/>
            <person name="Masuda Y."/>
            <person name="Ushijima N."/>
            <person name="Hayakawa C."/>
            <person name="Shiratori Y."/>
            <person name="Senoo K."/>
        </authorList>
    </citation>
    <scope>NUCLEOTIDE SEQUENCE [LARGE SCALE GENOMIC DNA]</scope>
    <source>
        <strain evidence="3">Red630</strain>
    </source>
</reference>
<dbReference type="EMBL" id="AP025592">
    <property type="protein sequence ID" value="BDG09738.1"/>
    <property type="molecule type" value="Genomic_DNA"/>
</dbReference>
<feature type="signal peptide" evidence="1">
    <location>
        <begin position="1"/>
        <end position="24"/>
    </location>
</feature>
<protein>
    <recommendedName>
        <fullName evidence="4">Lipoprotein</fullName>
    </recommendedName>
</protein>
<keyword evidence="3" id="KW-1185">Reference proteome</keyword>
<evidence type="ECO:0000256" key="1">
    <source>
        <dbReference type="SAM" id="SignalP"/>
    </source>
</evidence>
<organism evidence="2 3">
    <name type="scientific">Anaeromyxobacter paludicola</name>
    <dbReference type="NCBI Taxonomy" id="2918171"/>
    <lineage>
        <taxon>Bacteria</taxon>
        <taxon>Pseudomonadati</taxon>
        <taxon>Myxococcota</taxon>
        <taxon>Myxococcia</taxon>
        <taxon>Myxococcales</taxon>
        <taxon>Cystobacterineae</taxon>
        <taxon>Anaeromyxobacteraceae</taxon>
        <taxon>Anaeromyxobacter</taxon>
    </lineage>
</organism>
<evidence type="ECO:0008006" key="4">
    <source>
        <dbReference type="Google" id="ProtNLM"/>
    </source>
</evidence>
<dbReference type="PROSITE" id="PS51257">
    <property type="entry name" value="PROKAR_LIPOPROTEIN"/>
    <property type="match status" value="1"/>
</dbReference>
<dbReference type="Proteomes" id="UP001162734">
    <property type="component" value="Chromosome"/>
</dbReference>
<keyword evidence="1" id="KW-0732">Signal</keyword>